<feature type="region of interest" description="Disordered" evidence="1">
    <location>
        <begin position="38"/>
        <end position="60"/>
    </location>
</feature>
<evidence type="ECO:0000313" key="3">
    <source>
        <dbReference type="Proteomes" id="UP000324222"/>
    </source>
</evidence>
<protein>
    <submittedName>
        <fullName evidence="2">Uncharacterized protein</fullName>
    </submittedName>
</protein>
<organism evidence="2 3">
    <name type="scientific">Portunus trituberculatus</name>
    <name type="common">Swimming crab</name>
    <name type="synonym">Neptunus trituberculatus</name>
    <dbReference type="NCBI Taxonomy" id="210409"/>
    <lineage>
        <taxon>Eukaryota</taxon>
        <taxon>Metazoa</taxon>
        <taxon>Ecdysozoa</taxon>
        <taxon>Arthropoda</taxon>
        <taxon>Crustacea</taxon>
        <taxon>Multicrustacea</taxon>
        <taxon>Malacostraca</taxon>
        <taxon>Eumalacostraca</taxon>
        <taxon>Eucarida</taxon>
        <taxon>Decapoda</taxon>
        <taxon>Pleocyemata</taxon>
        <taxon>Brachyura</taxon>
        <taxon>Eubrachyura</taxon>
        <taxon>Portunoidea</taxon>
        <taxon>Portunidae</taxon>
        <taxon>Portuninae</taxon>
        <taxon>Portunus</taxon>
    </lineage>
</organism>
<feature type="compositionally biased region" description="Low complexity" evidence="1">
    <location>
        <begin position="46"/>
        <end position="56"/>
    </location>
</feature>
<dbReference type="EMBL" id="VSRR010127565">
    <property type="protein sequence ID" value="MPD01536.1"/>
    <property type="molecule type" value="Genomic_DNA"/>
</dbReference>
<gene>
    <name evidence="2" type="ORF">E2C01_097068</name>
</gene>
<proteinExistence type="predicted"/>
<reference evidence="2 3" key="1">
    <citation type="submission" date="2019-05" db="EMBL/GenBank/DDBJ databases">
        <title>Another draft genome of Portunus trituberculatus and its Hox gene families provides insights of decapod evolution.</title>
        <authorList>
            <person name="Jeong J.-H."/>
            <person name="Song I."/>
            <person name="Kim S."/>
            <person name="Choi T."/>
            <person name="Kim D."/>
            <person name="Ryu S."/>
            <person name="Kim W."/>
        </authorList>
    </citation>
    <scope>NUCLEOTIDE SEQUENCE [LARGE SCALE GENOMIC DNA]</scope>
    <source>
        <tissue evidence="2">Muscle</tissue>
    </source>
</reference>
<dbReference type="Proteomes" id="UP000324222">
    <property type="component" value="Unassembled WGS sequence"/>
</dbReference>
<sequence>MKKLDGYRIIPSLSVSTWYLHFPHSLASSPLLSLSASLPSLPPSPSSGRRSSSSSSQPIRLIVFRVRH</sequence>
<accession>A0A5B7K3M7</accession>
<keyword evidence="3" id="KW-1185">Reference proteome</keyword>
<name>A0A5B7K3M7_PORTR</name>
<evidence type="ECO:0000256" key="1">
    <source>
        <dbReference type="SAM" id="MobiDB-lite"/>
    </source>
</evidence>
<evidence type="ECO:0000313" key="2">
    <source>
        <dbReference type="EMBL" id="MPD01536.1"/>
    </source>
</evidence>
<comment type="caution">
    <text evidence="2">The sequence shown here is derived from an EMBL/GenBank/DDBJ whole genome shotgun (WGS) entry which is preliminary data.</text>
</comment>
<dbReference type="AlphaFoldDB" id="A0A5B7K3M7"/>